<proteinExistence type="predicted"/>
<protein>
    <submittedName>
        <fullName evidence="1">Uncharacterized protein</fullName>
    </submittedName>
</protein>
<dbReference type="EMBL" id="JAPFFF010000009">
    <property type="protein sequence ID" value="KAK8881824.1"/>
    <property type="molecule type" value="Genomic_DNA"/>
</dbReference>
<dbReference type="Proteomes" id="UP001470230">
    <property type="component" value="Unassembled WGS sequence"/>
</dbReference>
<evidence type="ECO:0000313" key="2">
    <source>
        <dbReference type="Proteomes" id="UP001470230"/>
    </source>
</evidence>
<sequence length="598" mass="70447">MCVEIFEESKQSYEILIKNIPSLPSSSYIESFIQQNSKEFSESICNLDKLPIIISNFKKQFNINNNTKVYASLAVDALFFKPDVKINQNGVVTGMLSSCNVDEKTYNLFARDLYSFIDFIKNNWSNIIKSGFVFQLNPFSPAYKSVVLHIVPSSNGKANQSIINKLYEIRRILHNYRIEVLSFSFDGENAFKNLNDVYYQTYIYKMLKNNLIPSGRIICVRISPDFLHLMKRFRHRFLTHRIHIIEIRKILSHVPEIVFSDLSITKMHDSLPMNLFSLYNFLLLFDKKKFDATGYFFTVTIAFMAYHMNNLGYHMRHFLFELSLWFLAYYKLKLIQHSNEKVLPERKYKDKRDVVGYSNDLLVEFSNNLFSNINLIEKIDNMDTDRNSTTPLEHTFGRARVKAKDIHTIQKFIKVIERMNQKDYKRSLDELEQIKGRSLSFGVVIENRKEDEIFFSSTPQQIAMEFIELIFHEENSNDFNNSYSFIDYIRDFCEIKMPKTLTLNKITFGTEQTKTIKQRIAFSISHNPEEFNSFLQKEIPNKKINEQFIVQFYQILKENVPLFPSLNEKKETKSNIIEGFPKKKACSIITFFPKTQQK</sequence>
<gene>
    <name evidence="1" type="ORF">M9Y10_044460</name>
</gene>
<keyword evidence="2" id="KW-1185">Reference proteome</keyword>
<organism evidence="1 2">
    <name type="scientific">Tritrichomonas musculus</name>
    <dbReference type="NCBI Taxonomy" id="1915356"/>
    <lineage>
        <taxon>Eukaryota</taxon>
        <taxon>Metamonada</taxon>
        <taxon>Parabasalia</taxon>
        <taxon>Tritrichomonadida</taxon>
        <taxon>Tritrichomonadidae</taxon>
        <taxon>Tritrichomonas</taxon>
    </lineage>
</organism>
<comment type="caution">
    <text evidence="1">The sequence shown here is derived from an EMBL/GenBank/DDBJ whole genome shotgun (WGS) entry which is preliminary data.</text>
</comment>
<accession>A0ABR2JSE2</accession>
<reference evidence="1 2" key="1">
    <citation type="submission" date="2024-04" db="EMBL/GenBank/DDBJ databases">
        <title>Tritrichomonas musculus Genome.</title>
        <authorList>
            <person name="Alves-Ferreira E."/>
            <person name="Grigg M."/>
            <person name="Lorenzi H."/>
            <person name="Galac M."/>
        </authorList>
    </citation>
    <scope>NUCLEOTIDE SEQUENCE [LARGE SCALE GENOMIC DNA]</scope>
    <source>
        <strain evidence="1 2">EAF2021</strain>
    </source>
</reference>
<evidence type="ECO:0000313" key="1">
    <source>
        <dbReference type="EMBL" id="KAK8881824.1"/>
    </source>
</evidence>
<name>A0ABR2JSE2_9EUKA</name>